<feature type="domain" description="DUF1585" evidence="2">
    <location>
        <begin position="469"/>
        <end position="541"/>
    </location>
</feature>
<sequence length="571" mass="61369">MIGFIGRLTTSSQGYVGVLGKTAAIIAVALCALTGCSDPEPESPGSKAVTSLMTAEQYRNSLGYIFGPGVDLQVEFAPVARTEGLLANSASVAGVSSAQLQGIQSVASSVASQVVDATHRNYLVPCQPASLESSDDDCAAEFLAKVGRLLFRRALTDDEVAMYVDLAGAATEQLEDFYAGLEIALEGMLISPEGLFVVERVEPDPDNPGQLRLDGYSLASRLSFFLWNAGPDDELLSAAESGELHSREGAERAVERMLASPRLTAGMRAFFDDMFAFDEVKTLVKDSTIYPQFTRVTAEDAREQTLRTATDHLLTNDGDYRDLFTTRSTVMSPALALIYGVAAQPGWAPHEFPADSPRAGLLTQVSFLSLNAHPGRSSVTLRGQALRERFLCQIVPEPPPGIDFSVVSNPDSHYPTQRERVRAHLETPSCAGCHRITDPIGLSLEQFDGAGGYRLTENGATIDASGGLDGFEFDGAIGLGEALRENPELPRCLVQRVYSYGTGGQPGVESRAVLDYFNQEFAAQGYRLRDLLRRVALSKAFSRVQEDPSEGGGSDYQDENQIASAQPAGEL</sequence>
<name>A0ABZ0I581_9GAMM</name>
<gene>
    <name evidence="6" type="ORF">R0135_05800</name>
</gene>
<organism evidence="6 7">
    <name type="scientific">Congregibacter variabilis</name>
    <dbReference type="NCBI Taxonomy" id="3081200"/>
    <lineage>
        <taxon>Bacteria</taxon>
        <taxon>Pseudomonadati</taxon>
        <taxon>Pseudomonadota</taxon>
        <taxon>Gammaproteobacteria</taxon>
        <taxon>Cellvibrionales</taxon>
        <taxon>Halieaceae</taxon>
        <taxon>Congregibacter</taxon>
    </lineage>
</organism>
<dbReference type="InterPro" id="IPR011478">
    <property type="entry name" value="DUF1585"/>
</dbReference>
<keyword evidence="7" id="KW-1185">Reference proteome</keyword>
<evidence type="ECO:0000313" key="6">
    <source>
        <dbReference type="EMBL" id="WOJ94678.1"/>
    </source>
</evidence>
<proteinExistence type="predicted"/>
<evidence type="ECO:0000256" key="1">
    <source>
        <dbReference type="SAM" id="MobiDB-lite"/>
    </source>
</evidence>
<evidence type="ECO:0000259" key="4">
    <source>
        <dbReference type="Pfam" id="PF07631"/>
    </source>
</evidence>
<dbReference type="InterPro" id="IPR013042">
    <property type="entry name" value="DUF1592"/>
</dbReference>
<evidence type="ECO:0000259" key="5">
    <source>
        <dbReference type="Pfam" id="PF07637"/>
    </source>
</evidence>
<dbReference type="EMBL" id="CP136864">
    <property type="protein sequence ID" value="WOJ94678.1"/>
    <property type="molecule type" value="Genomic_DNA"/>
</dbReference>
<feature type="region of interest" description="Disordered" evidence="1">
    <location>
        <begin position="543"/>
        <end position="571"/>
    </location>
</feature>
<dbReference type="Pfam" id="PF07631">
    <property type="entry name" value="PSD4"/>
    <property type="match status" value="1"/>
</dbReference>
<evidence type="ECO:0000313" key="7">
    <source>
        <dbReference type="Proteomes" id="UP001626537"/>
    </source>
</evidence>
<dbReference type="InterPro" id="IPR013043">
    <property type="entry name" value="DUF1595"/>
</dbReference>
<feature type="domain" description="DUF1588" evidence="3">
    <location>
        <begin position="358"/>
        <end position="456"/>
    </location>
</feature>
<protein>
    <submittedName>
        <fullName evidence="6">DUF1592 domain-containing protein</fullName>
    </submittedName>
</protein>
<dbReference type="Proteomes" id="UP001626537">
    <property type="component" value="Chromosome"/>
</dbReference>
<feature type="domain" description="DUF1595" evidence="5">
    <location>
        <begin position="138"/>
        <end position="199"/>
    </location>
</feature>
<dbReference type="InterPro" id="IPR013039">
    <property type="entry name" value="DUF1588"/>
</dbReference>
<feature type="domain" description="DUF1592" evidence="4">
    <location>
        <begin position="213"/>
        <end position="341"/>
    </location>
</feature>
<dbReference type="Pfam" id="PF07627">
    <property type="entry name" value="PSCyt3"/>
    <property type="match status" value="1"/>
</dbReference>
<reference evidence="6 7" key="1">
    <citation type="submission" date="2023-10" db="EMBL/GenBank/DDBJ databases">
        <title>Two novel species belonging to the OM43/NOR5 clade.</title>
        <authorList>
            <person name="Park M."/>
        </authorList>
    </citation>
    <scope>NUCLEOTIDE SEQUENCE [LARGE SCALE GENOMIC DNA]</scope>
    <source>
        <strain evidence="6 7">IMCC43200</strain>
    </source>
</reference>
<dbReference type="Pfam" id="PF07637">
    <property type="entry name" value="PSD5"/>
    <property type="match status" value="1"/>
</dbReference>
<dbReference type="RefSeq" id="WP_407349315.1">
    <property type="nucleotide sequence ID" value="NZ_CP136864.1"/>
</dbReference>
<dbReference type="Pfam" id="PF07624">
    <property type="entry name" value="PSD2"/>
    <property type="match status" value="1"/>
</dbReference>
<evidence type="ECO:0000259" key="3">
    <source>
        <dbReference type="Pfam" id="PF07627"/>
    </source>
</evidence>
<accession>A0ABZ0I581</accession>
<evidence type="ECO:0000259" key="2">
    <source>
        <dbReference type="Pfam" id="PF07624"/>
    </source>
</evidence>